<evidence type="ECO:0000313" key="2">
    <source>
        <dbReference type="EMBL" id="GIY35922.1"/>
    </source>
</evidence>
<evidence type="ECO:0000313" key="3">
    <source>
        <dbReference type="Proteomes" id="UP001054945"/>
    </source>
</evidence>
<evidence type="ECO:0000256" key="1">
    <source>
        <dbReference type="SAM" id="MobiDB-lite"/>
    </source>
</evidence>
<protein>
    <submittedName>
        <fullName evidence="2">E3 ubiquitin ligase RNF157</fullName>
    </submittedName>
</protein>
<feature type="region of interest" description="Disordered" evidence="1">
    <location>
        <begin position="55"/>
        <end position="108"/>
    </location>
</feature>
<dbReference type="Proteomes" id="UP001054945">
    <property type="component" value="Unassembled WGS sequence"/>
</dbReference>
<keyword evidence="3" id="KW-1185">Reference proteome</keyword>
<dbReference type="EMBL" id="BPLR01009979">
    <property type="protein sequence ID" value="GIY35922.1"/>
    <property type="molecule type" value="Genomic_DNA"/>
</dbReference>
<gene>
    <name evidence="2" type="primary">RNF157_0</name>
    <name evidence="2" type="ORF">CEXT_652571</name>
</gene>
<comment type="caution">
    <text evidence="2">The sequence shown here is derived from an EMBL/GenBank/DDBJ whole genome shotgun (WGS) entry which is preliminary data.</text>
</comment>
<sequence>MNLVNEVGNKRKGEKDAEIAETRSLLDSNIYVEENLEAISLPKINRPCSRNNQISLSTPHSLHLCEKSSKDTSPGGDESDYFTPEDPNTTIFVDQSTDTSLDKPETGN</sequence>
<organism evidence="2 3">
    <name type="scientific">Caerostris extrusa</name>
    <name type="common">Bark spider</name>
    <name type="synonym">Caerostris bankana</name>
    <dbReference type="NCBI Taxonomy" id="172846"/>
    <lineage>
        <taxon>Eukaryota</taxon>
        <taxon>Metazoa</taxon>
        <taxon>Ecdysozoa</taxon>
        <taxon>Arthropoda</taxon>
        <taxon>Chelicerata</taxon>
        <taxon>Arachnida</taxon>
        <taxon>Araneae</taxon>
        <taxon>Araneomorphae</taxon>
        <taxon>Entelegynae</taxon>
        <taxon>Araneoidea</taxon>
        <taxon>Araneidae</taxon>
        <taxon>Caerostris</taxon>
    </lineage>
</organism>
<name>A0AAV4STP7_CAEEX</name>
<proteinExistence type="predicted"/>
<accession>A0AAV4STP7</accession>
<dbReference type="AlphaFoldDB" id="A0AAV4STP7"/>
<reference evidence="2 3" key="1">
    <citation type="submission" date="2021-06" db="EMBL/GenBank/DDBJ databases">
        <title>Caerostris extrusa draft genome.</title>
        <authorList>
            <person name="Kono N."/>
            <person name="Arakawa K."/>
        </authorList>
    </citation>
    <scope>NUCLEOTIDE SEQUENCE [LARGE SCALE GENOMIC DNA]</scope>
</reference>
<feature type="compositionally biased region" description="Polar residues" evidence="1">
    <location>
        <begin position="86"/>
        <end position="99"/>
    </location>
</feature>